<protein>
    <recommendedName>
        <fullName evidence="1">DUF6950 domain-containing protein</fullName>
    </recommendedName>
</protein>
<comment type="caution">
    <text evidence="2">The sequence shown here is derived from an EMBL/GenBank/DDBJ whole genome shotgun (WGS) entry which is preliminary data.</text>
</comment>
<organism evidence="2 3">
    <name type="scientific">Methylobacterium tardum</name>
    <dbReference type="NCBI Taxonomy" id="374432"/>
    <lineage>
        <taxon>Bacteria</taxon>
        <taxon>Pseudomonadati</taxon>
        <taxon>Pseudomonadota</taxon>
        <taxon>Alphaproteobacteria</taxon>
        <taxon>Hyphomicrobiales</taxon>
        <taxon>Methylobacteriaceae</taxon>
        <taxon>Methylobacterium</taxon>
    </lineage>
</organism>
<keyword evidence="3" id="KW-1185">Reference proteome</keyword>
<evidence type="ECO:0000259" key="1">
    <source>
        <dbReference type="Pfam" id="PF22262"/>
    </source>
</evidence>
<name>A0AA37TJC4_9HYPH</name>
<dbReference type="EMBL" id="BSPL01000017">
    <property type="protein sequence ID" value="GLS70801.1"/>
    <property type="molecule type" value="Genomic_DNA"/>
</dbReference>
<sequence length="134" mass="14249">MEPRDPREELSVFLRAMVRADFAWGLCDCALTMADWCRRARGVDPAAPLRGRYRTARGAARAVLRRGGFEAAVCALMDAAGFAPTDAPRPGDVGLVAHPEVGPACAIRCALGWAVKGQAGVALGAFPTRAAWRL</sequence>
<feature type="domain" description="DUF6950" evidence="1">
    <location>
        <begin position="7"/>
        <end position="133"/>
    </location>
</feature>
<accession>A0AA37TJC4</accession>
<gene>
    <name evidence="2" type="ORF">GCM10007890_28140</name>
</gene>
<reference evidence="3" key="1">
    <citation type="journal article" date="2019" name="Int. J. Syst. Evol. Microbiol.">
        <title>The Global Catalogue of Microorganisms (GCM) 10K type strain sequencing project: providing services to taxonomists for standard genome sequencing and annotation.</title>
        <authorList>
            <consortium name="The Broad Institute Genomics Platform"/>
            <consortium name="The Broad Institute Genome Sequencing Center for Infectious Disease"/>
            <person name="Wu L."/>
            <person name="Ma J."/>
        </authorList>
    </citation>
    <scope>NUCLEOTIDE SEQUENCE [LARGE SCALE GENOMIC DNA]</scope>
    <source>
        <strain evidence="3">NBRC 103632</strain>
    </source>
</reference>
<proteinExistence type="predicted"/>
<dbReference type="RefSeq" id="WP_238198301.1">
    <property type="nucleotide sequence ID" value="NZ_BPQZ01000023.1"/>
</dbReference>
<evidence type="ECO:0000313" key="2">
    <source>
        <dbReference type="EMBL" id="GLS70801.1"/>
    </source>
</evidence>
<evidence type="ECO:0000313" key="3">
    <source>
        <dbReference type="Proteomes" id="UP001157440"/>
    </source>
</evidence>
<dbReference type="Pfam" id="PF22262">
    <property type="entry name" value="DUF6950"/>
    <property type="match status" value="1"/>
</dbReference>
<dbReference type="Proteomes" id="UP001157440">
    <property type="component" value="Unassembled WGS sequence"/>
</dbReference>
<dbReference type="InterPro" id="IPR053802">
    <property type="entry name" value="DUF6950"/>
</dbReference>
<dbReference type="AlphaFoldDB" id="A0AA37TJC4"/>